<keyword evidence="2" id="KW-1185">Reference proteome</keyword>
<dbReference type="KEGG" id="pko:PKOR_20140"/>
<proteinExistence type="predicted"/>
<dbReference type="Proteomes" id="UP000033109">
    <property type="component" value="Chromosome"/>
</dbReference>
<evidence type="ECO:0000313" key="1">
    <source>
        <dbReference type="EMBL" id="AKD04975.1"/>
    </source>
</evidence>
<dbReference type="HOGENOM" id="CLU_2070945_0_0_10"/>
<evidence type="ECO:0000313" key="2">
    <source>
        <dbReference type="Proteomes" id="UP000033109"/>
    </source>
</evidence>
<dbReference type="OrthoDB" id="853786at2"/>
<name>A0A0E3ZGG7_9BACT</name>
<organism evidence="1 2">
    <name type="scientific">Pontibacter korlensis</name>
    <dbReference type="NCBI Taxonomy" id="400092"/>
    <lineage>
        <taxon>Bacteria</taxon>
        <taxon>Pseudomonadati</taxon>
        <taxon>Bacteroidota</taxon>
        <taxon>Cytophagia</taxon>
        <taxon>Cytophagales</taxon>
        <taxon>Hymenobacteraceae</taxon>
        <taxon>Pontibacter</taxon>
    </lineage>
</organism>
<accession>A0A0E3ZGG7</accession>
<protein>
    <submittedName>
        <fullName evidence="1">Uncharacterized protein</fullName>
    </submittedName>
</protein>
<dbReference type="PATRIC" id="fig|400092.3.peg.4413"/>
<dbReference type="RefSeq" id="WP_046313080.1">
    <property type="nucleotide sequence ID" value="NZ_CBCSCY010000015.1"/>
</dbReference>
<gene>
    <name evidence="1" type="ORF">PKOR_20140</name>
</gene>
<dbReference type="AlphaFoldDB" id="A0A0E3ZGG7"/>
<reference evidence="1 2" key="1">
    <citation type="journal article" date="2015" name="Sci. Rep.">
        <title>Unraveling adaptation of Pontibacter korlensis to radiation and infertility in desert through complete genome and comparative transcriptomic analysis.</title>
        <authorList>
            <person name="Dai J."/>
            <person name="Dai W."/>
            <person name="Qiu C."/>
            <person name="Yang Z."/>
            <person name="Zhang Y."/>
            <person name="Zhou M."/>
            <person name="Zhang L."/>
            <person name="Fang C."/>
            <person name="Gao Q."/>
            <person name="Yang Q."/>
            <person name="Li X."/>
            <person name="Wang Z."/>
            <person name="Wang Z."/>
            <person name="Jia Z."/>
            <person name="Chen X."/>
        </authorList>
    </citation>
    <scope>NUCLEOTIDE SEQUENCE [LARGE SCALE GENOMIC DNA]</scope>
    <source>
        <strain evidence="1 2">X14-1T</strain>
    </source>
</reference>
<dbReference type="EMBL" id="CP009621">
    <property type="protein sequence ID" value="AKD04975.1"/>
    <property type="molecule type" value="Genomic_DNA"/>
</dbReference>
<sequence length="118" mass="13693">MPFLRNNQPPAGNNDSFKYAFILEKLLRTIHAYRSKYPELVQLHNYIESLNLDEFHINPQVNKLATIADYMAVMAVDSYVIRHIHHNFNNDIRNLQEGSNLNDHLDLYLESGLPGAKE</sequence>